<comment type="subcellular location">
    <subcellularLocation>
        <location evidence="1 8">Cell membrane</location>
        <topology evidence="1 8">Multi-pass membrane protein</topology>
    </subcellularLocation>
</comment>
<feature type="transmembrane region" description="Helical" evidence="8">
    <location>
        <begin position="244"/>
        <end position="263"/>
    </location>
</feature>
<feature type="transmembrane region" description="Helical" evidence="8">
    <location>
        <begin position="85"/>
        <end position="106"/>
    </location>
</feature>
<evidence type="ECO:0000313" key="10">
    <source>
        <dbReference type="Proteomes" id="UP001499967"/>
    </source>
</evidence>
<feature type="transmembrane region" description="Helical" evidence="8">
    <location>
        <begin position="118"/>
        <end position="140"/>
    </location>
</feature>
<dbReference type="PANTHER" id="PTHR30269:SF0">
    <property type="entry name" value="MEMBRANE TRANSPORTER PROTEIN YFCA-RELATED"/>
    <property type="match status" value="1"/>
</dbReference>
<reference evidence="10" key="1">
    <citation type="journal article" date="2019" name="Int. J. Syst. Evol. Microbiol.">
        <title>The Global Catalogue of Microorganisms (GCM) 10K type strain sequencing project: providing services to taxonomists for standard genome sequencing and annotation.</title>
        <authorList>
            <consortium name="The Broad Institute Genomics Platform"/>
            <consortium name="The Broad Institute Genome Sequencing Center for Infectious Disease"/>
            <person name="Wu L."/>
            <person name="Ma J."/>
        </authorList>
    </citation>
    <scope>NUCLEOTIDE SEQUENCE [LARGE SCALE GENOMIC DNA]</scope>
    <source>
        <strain evidence="10">JCM 11117</strain>
    </source>
</reference>
<sequence length="265" mass="26246">MWISPRRADPRPVSAILLVLLAGVAAGALNAVGGGGTFVALPALVAAGLAPVTANAATTVALVPAAAAGAWVYRRDVQPVGPTPTWALTAVSAGGGAAGAVLLLALPSESFDVAVPWLLAFATAVLAFGRAGLRAVTAALGRPVRMGPRTVLACQFALAVYGGYFGGAVGILMLALWGVGLGIDAAAGNPMRVAQLAAVYVPAAALFLAASDVPRAPLLPAVVLLGALAGGVAGAHLVRRLPARALRGVVLTTAVAMTVLYFLRG</sequence>
<keyword evidence="5 8" id="KW-0812">Transmembrane</keyword>
<keyword evidence="7 8" id="KW-0472">Membrane</keyword>
<evidence type="ECO:0000256" key="7">
    <source>
        <dbReference type="ARBA" id="ARBA00023136"/>
    </source>
</evidence>
<keyword evidence="3" id="KW-0813">Transport</keyword>
<dbReference type="InterPro" id="IPR052017">
    <property type="entry name" value="TSUP"/>
</dbReference>
<proteinExistence type="inferred from homology"/>
<comment type="similarity">
    <text evidence="2 8">Belongs to the 4-toluene sulfonate uptake permease (TSUP) (TC 2.A.102) family.</text>
</comment>
<keyword evidence="4 8" id="KW-1003">Cell membrane</keyword>
<evidence type="ECO:0000256" key="2">
    <source>
        <dbReference type="ARBA" id="ARBA00009142"/>
    </source>
</evidence>
<dbReference type="Pfam" id="PF01925">
    <property type="entry name" value="TauE"/>
    <property type="match status" value="1"/>
</dbReference>
<evidence type="ECO:0000256" key="5">
    <source>
        <dbReference type="ARBA" id="ARBA00022692"/>
    </source>
</evidence>
<evidence type="ECO:0000313" key="9">
    <source>
        <dbReference type="EMBL" id="GAA0938438.1"/>
    </source>
</evidence>
<protein>
    <recommendedName>
        <fullName evidence="8">Probable membrane transporter protein</fullName>
    </recommendedName>
</protein>
<dbReference type="EMBL" id="BAAAHP010000091">
    <property type="protein sequence ID" value="GAA0938438.1"/>
    <property type="molecule type" value="Genomic_DNA"/>
</dbReference>
<keyword evidence="10" id="KW-1185">Reference proteome</keyword>
<gene>
    <name evidence="9" type="ORF">GCM10009559_32140</name>
</gene>
<dbReference type="Proteomes" id="UP001499967">
    <property type="component" value="Unassembled WGS sequence"/>
</dbReference>
<feature type="transmembrane region" description="Helical" evidence="8">
    <location>
        <begin position="52"/>
        <end position="73"/>
    </location>
</feature>
<keyword evidence="6 8" id="KW-1133">Transmembrane helix</keyword>
<organism evidence="9 10">
    <name type="scientific">Pseudonocardia zijingensis</name>
    <dbReference type="NCBI Taxonomy" id="153376"/>
    <lineage>
        <taxon>Bacteria</taxon>
        <taxon>Bacillati</taxon>
        <taxon>Actinomycetota</taxon>
        <taxon>Actinomycetes</taxon>
        <taxon>Pseudonocardiales</taxon>
        <taxon>Pseudonocardiaceae</taxon>
        <taxon>Pseudonocardia</taxon>
    </lineage>
</organism>
<evidence type="ECO:0000256" key="6">
    <source>
        <dbReference type="ARBA" id="ARBA00022989"/>
    </source>
</evidence>
<dbReference type="PANTHER" id="PTHR30269">
    <property type="entry name" value="TRANSMEMBRANE PROTEIN YFCA"/>
    <property type="match status" value="1"/>
</dbReference>
<feature type="transmembrane region" description="Helical" evidence="8">
    <location>
        <begin position="218"/>
        <end position="238"/>
    </location>
</feature>
<evidence type="ECO:0000256" key="1">
    <source>
        <dbReference type="ARBA" id="ARBA00004651"/>
    </source>
</evidence>
<evidence type="ECO:0000256" key="4">
    <source>
        <dbReference type="ARBA" id="ARBA00022475"/>
    </source>
</evidence>
<dbReference type="InterPro" id="IPR002781">
    <property type="entry name" value="TM_pro_TauE-like"/>
</dbReference>
<evidence type="ECO:0000256" key="3">
    <source>
        <dbReference type="ARBA" id="ARBA00022448"/>
    </source>
</evidence>
<evidence type="ECO:0000256" key="8">
    <source>
        <dbReference type="RuleBase" id="RU363041"/>
    </source>
</evidence>
<feature type="transmembrane region" description="Helical" evidence="8">
    <location>
        <begin position="152"/>
        <end position="179"/>
    </location>
</feature>
<accession>A0ABP4AQT7</accession>
<name>A0ABP4AQT7_9PSEU</name>
<comment type="caution">
    <text evidence="9">The sequence shown here is derived from an EMBL/GenBank/DDBJ whole genome shotgun (WGS) entry which is preliminary data.</text>
</comment>